<evidence type="ECO:0000313" key="2">
    <source>
        <dbReference type="EMBL" id="SVA30628.1"/>
    </source>
</evidence>
<gene>
    <name evidence="2" type="ORF">METZ01_LOCUS83482</name>
</gene>
<sequence>MAEPLIQYAEPDSTTVEVNHEPLL</sequence>
<dbReference type="AlphaFoldDB" id="A0A381USL4"/>
<proteinExistence type="predicted"/>
<accession>A0A381USL4</accession>
<dbReference type="EMBL" id="UINC01006957">
    <property type="protein sequence ID" value="SVA30628.1"/>
    <property type="molecule type" value="Genomic_DNA"/>
</dbReference>
<feature type="region of interest" description="Disordered" evidence="1">
    <location>
        <begin position="1"/>
        <end position="24"/>
    </location>
</feature>
<name>A0A381USL4_9ZZZZ</name>
<reference evidence="2" key="1">
    <citation type="submission" date="2018-05" db="EMBL/GenBank/DDBJ databases">
        <authorList>
            <person name="Lanie J.A."/>
            <person name="Ng W.-L."/>
            <person name="Kazmierczak K.M."/>
            <person name="Andrzejewski T.M."/>
            <person name="Davidsen T.M."/>
            <person name="Wayne K.J."/>
            <person name="Tettelin H."/>
            <person name="Glass J.I."/>
            <person name="Rusch D."/>
            <person name="Podicherti R."/>
            <person name="Tsui H.-C.T."/>
            <person name="Winkler M.E."/>
        </authorList>
    </citation>
    <scope>NUCLEOTIDE SEQUENCE</scope>
</reference>
<organism evidence="2">
    <name type="scientific">marine metagenome</name>
    <dbReference type="NCBI Taxonomy" id="408172"/>
    <lineage>
        <taxon>unclassified sequences</taxon>
        <taxon>metagenomes</taxon>
        <taxon>ecological metagenomes</taxon>
    </lineage>
</organism>
<protein>
    <submittedName>
        <fullName evidence="2">Uncharacterized protein</fullName>
    </submittedName>
</protein>
<evidence type="ECO:0000256" key="1">
    <source>
        <dbReference type="SAM" id="MobiDB-lite"/>
    </source>
</evidence>